<gene>
    <name evidence="2" type="ORF">E2C01_072599</name>
</gene>
<evidence type="ECO:0000313" key="3">
    <source>
        <dbReference type="Proteomes" id="UP000324222"/>
    </source>
</evidence>
<keyword evidence="3" id="KW-1185">Reference proteome</keyword>
<dbReference type="Proteomes" id="UP000324222">
    <property type="component" value="Unassembled WGS sequence"/>
</dbReference>
<feature type="region of interest" description="Disordered" evidence="1">
    <location>
        <begin position="120"/>
        <end position="143"/>
    </location>
</feature>
<proteinExistence type="predicted"/>
<reference evidence="2 3" key="1">
    <citation type="submission" date="2019-05" db="EMBL/GenBank/DDBJ databases">
        <title>Another draft genome of Portunus trituberculatus and its Hox gene families provides insights of decapod evolution.</title>
        <authorList>
            <person name="Jeong J.-H."/>
            <person name="Song I."/>
            <person name="Kim S."/>
            <person name="Choi T."/>
            <person name="Kim D."/>
            <person name="Ryu S."/>
            <person name="Kim W."/>
        </authorList>
    </citation>
    <scope>NUCLEOTIDE SEQUENCE [LARGE SCALE GENOMIC DNA]</scope>
    <source>
        <tissue evidence="2">Muscle</tissue>
    </source>
</reference>
<sequence length="143" mass="14110">MAVTRPTLSLSAAAGGPAGPTWSRRLLTVVGVLQDQLDGHQLGLQGGAVVWGPHSQLDPSGDGGGARPSAVRVNRAVGVVRHLAWLGDSGHGHEGVLAQLGGGARGLAGGEIRGGEVCGRESPTGSGHGKWGQGGPPVATATP</sequence>
<protein>
    <submittedName>
        <fullName evidence="2">Uncharacterized protein</fullName>
    </submittedName>
</protein>
<name>A0A5B7I0A9_PORTR</name>
<dbReference type="EMBL" id="VSRR010047637">
    <property type="protein sequence ID" value="MPC78120.1"/>
    <property type="molecule type" value="Genomic_DNA"/>
</dbReference>
<dbReference type="AlphaFoldDB" id="A0A5B7I0A9"/>
<comment type="caution">
    <text evidence="2">The sequence shown here is derived from an EMBL/GenBank/DDBJ whole genome shotgun (WGS) entry which is preliminary data.</text>
</comment>
<organism evidence="2 3">
    <name type="scientific">Portunus trituberculatus</name>
    <name type="common">Swimming crab</name>
    <name type="synonym">Neptunus trituberculatus</name>
    <dbReference type="NCBI Taxonomy" id="210409"/>
    <lineage>
        <taxon>Eukaryota</taxon>
        <taxon>Metazoa</taxon>
        <taxon>Ecdysozoa</taxon>
        <taxon>Arthropoda</taxon>
        <taxon>Crustacea</taxon>
        <taxon>Multicrustacea</taxon>
        <taxon>Malacostraca</taxon>
        <taxon>Eumalacostraca</taxon>
        <taxon>Eucarida</taxon>
        <taxon>Decapoda</taxon>
        <taxon>Pleocyemata</taxon>
        <taxon>Brachyura</taxon>
        <taxon>Eubrachyura</taxon>
        <taxon>Portunoidea</taxon>
        <taxon>Portunidae</taxon>
        <taxon>Portuninae</taxon>
        <taxon>Portunus</taxon>
    </lineage>
</organism>
<accession>A0A5B7I0A9</accession>
<evidence type="ECO:0000256" key="1">
    <source>
        <dbReference type="SAM" id="MobiDB-lite"/>
    </source>
</evidence>
<evidence type="ECO:0000313" key="2">
    <source>
        <dbReference type="EMBL" id="MPC78120.1"/>
    </source>
</evidence>
<feature type="compositionally biased region" description="Gly residues" evidence="1">
    <location>
        <begin position="126"/>
        <end position="135"/>
    </location>
</feature>